<dbReference type="PANTHER" id="PTHR45621">
    <property type="entry name" value="OS01G0588500 PROTEIN-RELATED"/>
    <property type="match status" value="1"/>
</dbReference>
<organism evidence="2 3">
    <name type="scientific">Lactuca virosa</name>
    <dbReference type="NCBI Taxonomy" id="75947"/>
    <lineage>
        <taxon>Eukaryota</taxon>
        <taxon>Viridiplantae</taxon>
        <taxon>Streptophyta</taxon>
        <taxon>Embryophyta</taxon>
        <taxon>Tracheophyta</taxon>
        <taxon>Spermatophyta</taxon>
        <taxon>Magnoliopsida</taxon>
        <taxon>eudicotyledons</taxon>
        <taxon>Gunneridae</taxon>
        <taxon>Pentapetalae</taxon>
        <taxon>asterids</taxon>
        <taxon>campanulids</taxon>
        <taxon>Asterales</taxon>
        <taxon>Asteraceae</taxon>
        <taxon>Cichorioideae</taxon>
        <taxon>Cichorieae</taxon>
        <taxon>Lactucinae</taxon>
        <taxon>Lactuca</taxon>
    </lineage>
</organism>
<dbReference type="SUPFAM" id="SSF56112">
    <property type="entry name" value="Protein kinase-like (PK-like)"/>
    <property type="match status" value="1"/>
</dbReference>
<sequence length="117" mass="13399">MANQSNSTLTDFSMKNEIYAFGVVLLGILTGMMVYDEERALKKENLVEWVIPLLADEVSMKIIMDPQLQHNDCPPKGAFKLAQLVLNCLHPKKDEHPSMEEILQVLNRCYHEEIKIV</sequence>
<evidence type="ECO:0008006" key="4">
    <source>
        <dbReference type="Google" id="ProtNLM"/>
    </source>
</evidence>
<dbReference type="Gene3D" id="1.10.510.10">
    <property type="entry name" value="Transferase(Phosphotransferase) domain 1"/>
    <property type="match status" value="1"/>
</dbReference>
<keyword evidence="1" id="KW-0472">Membrane</keyword>
<keyword evidence="1" id="KW-0812">Transmembrane</keyword>
<proteinExistence type="predicted"/>
<dbReference type="Proteomes" id="UP001157418">
    <property type="component" value="Unassembled WGS sequence"/>
</dbReference>
<dbReference type="InterPro" id="IPR011009">
    <property type="entry name" value="Kinase-like_dom_sf"/>
</dbReference>
<dbReference type="EMBL" id="CAKMRJ010001115">
    <property type="protein sequence ID" value="CAH1423829.1"/>
    <property type="molecule type" value="Genomic_DNA"/>
</dbReference>
<dbReference type="InterPro" id="IPR050823">
    <property type="entry name" value="Plant_Ser_Thr_Prot_Kinase"/>
</dbReference>
<feature type="transmembrane region" description="Helical" evidence="1">
    <location>
        <begin position="18"/>
        <end position="35"/>
    </location>
</feature>
<gene>
    <name evidence="2" type="ORF">LVIROSA_LOCUS11089</name>
</gene>
<protein>
    <recommendedName>
        <fullName evidence="4">Protein kinase domain-containing protein</fullName>
    </recommendedName>
</protein>
<name>A0AAU9MI44_9ASTR</name>
<dbReference type="AlphaFoldDB" id="A0AAU9MI44"/>
<keyword evidence="3" id="KW-1185">Reference proteome</keyword>
<keyword evidence="1" id="KW-1133">Transmembrane helix</keyword>
<evidence type="ECO:0000256" key="1">
    <source>
        <dbReference type="SAM" id="Phobius"/>
    </source>
</evidence>
<reference evidence="2 3" key="1">
    <citation type="submission" date="2022-01" db="EMBL/GenBank/DDBJ databases">
        <authorList>
            <person name="Xiong W."/>
            <person name="Schranz E."/>
        </authorList>
    </citation>
    <scope>NUCLEOTIDE SEQUENCE [LARGE SCALE GENOMIC DNA]</scope>
</reference>
<evidence type="ECO:0000313" key="2">
    <source>
        <dbReference type="EMBL" id="CAH1423829.1"/>
    </source>
</evidence>
<evidence type="ECO:0000313" key="3">
    <source>
        <dbReference type="Proteomes" id="UP001157418"/>
    </source>
</evidence>
<accession>A0AAU9MI44</accession>
<comment type="caution">
    <text evidence="2">The sequence shown here is derived from an EMBL/GenBank/DDBJ whole genome shotgun (WGS) entry which is preliminary data.</text>
</comment>